<protein>
    <submittedName>
        <fullName evidence="3">DUF6268 family outer membrane beta-barrel protein</fullName>
    </submittedName>
</protein>
<comment type="caution">
    <text evidence="3">The sequence shown here is derived from an EMBL/GenBank/DDBJ whole genome shotgun (WGS) entry which is preliminary data.</text>
</comment>
<evidence type="ECO:0000313" key="3">
    <source>
        <dbReference type="EMBL" id="MDA6070969.1"/>
    </source>
</evidence>
<feature type="domain" description="DUF6268" evidence="2">
    <location>
        <begin position="27"/>
        <end position="280"/>
    </location>
</feature>
<sequence length="281" mass="32181">MKTRFLIWSIFLISIFNMKAQESFSVNMNVKTEPTDKIDFNETNIGISFNKKIGVKNKITNTLEYSNLKVNYEIDHYNNPYENLDRFNQIKNKVEFSHEISNATSLNFSITPTVNFQSNLDMDAFSVLGSFEIKQRLNSNTIINIGAARTTVFGSPKFMPVLSLNYQISNASSLMIGFPDSKISYSNNIRNKFSLSNSFNGNFYHLDSQSDLNTNATKVSLSQMTSALEYERNVDKNWFLNFKAGYDFNKKYNLIDNDNHKVYDFNTGNGCVLGIGIKYKQ</sequence>
<feature type="chain" id="PRO_5046862178" evidence="1">
    <location>
        <begin position="21"/>
        <end position="281"/>
    </location>
</feature>
<evidence type="ECO:0000313" key="4">
    <source>
        <dbReference type="Proteomes" id="UP001212170"/>
    </source>
</evidence>
<keyword evidence="4" id="KW-1185">Reference proteome</keyword>
<accession>A0ABT4WEF3</accession>
<reference evidence="3 4" key="1">
    <citation type="journal article" date="2023" name="Chemosphere">
        <title>Whole genome analysis of Flavobacterium aziz-sancarii sp. nov., isolated from Ardley Island (Antarctica), revealed a rich resistome and bioremediation potential.</title>
        <authorList>
            <person name="Otur C."/>
            <person name="Okay S."/>
            <person name="Kurt-Kizildogan A."/>
        </authorList>
    </citation>
    <scope>NUCLEOTIDE SEQUENCE [LARGE SCALE GENOMIC DNA]</scope>
    <source>
        <strain evidence="3 4">AC</strain>
    </source>
</reference>
<gene>
    <name evidence="3" type="ORF">NJT12_15245</name>
</gene>
<dbReference type="Pfam" id="PF19783">
    <property type="entry name" value="DUF6268"/>
    <property type="match status" value="1"/>
</dbReference>
<organism evidence="3 4">
    <name type="scientific">Flavobacterium azizsancarii</name>
    <dbReference type="NCBI Taxonomy" id="2961580"/>
    <lineage>
        <taxon>Bacteria</taxon>
        <taxon>Pseudomonadati</taxon>
        <taxon>Bacteroidota</taxon>
        <taxon>Flavobacteriia</taxon>
        <taxon>Flavobacteriales</taxon>
        <taxon>Flavobacteriaceae</taxon>
        <taxon>Flavobacterium</taxon>
    </lineage>
</organism>
<proteinExistence type="predicted"/>
<keyword evidence="1" id="KW-0732">Signal</keyword>
<feature type="signal peptide" evidence="1">
    <location>
        <begin position="1"/>
        <end position="20"/>
    </location>
</feature>
<evidence type="ECO:0000256" key="1">
    <source>
        <dbReference type="SAM" id="SignalP"/>
    </source>
</evidence>
<dbReference type="InterPro" id="IPR046235">
    <property type="entry name" value="DUF6268"/>
</dbReference>
<name>A0ABT4WEF3_9FLAO</name>
<dbReference type="EMBL" id="JAMZNK010000026">
    <property type="protein sequence ID" value="MDA6070969.1"/>
    <property type="molecule type" value="Genomic_DNA"/>
</dbReference>
<evidence type="ECO:0000259" key="2">
    <source>
        <dbReference type="Pfam" id="PF19783"/>
    </source>
</evidence>
<dbReference type="Proteomes" id="UP001212170">
    <property type="component" value="Unassembled WGS sequence"/>
</dbReference>